<gene>
    <name evidence="5" type="ORF">TGP89_216390</name>
</gene>
<dbReference type="InterPro" id="IPR051259">
    <property type="entry name" value="rRNA_Methyltransferase"/>
</dbReference>
<evidence type="ECO:0000313" key="6">
    <source>
        <dbReference type="Proteomes" id="UP000028828"/>
    </source>
</evidence>
<accession>A0A086JHL7</accession>
<feature type="region of interest" description="Disordered" evidence="3">
    <location>
        <begin position="809"/>
        <end position="840"/>
    </location>
</feature>
<dbReference type="Pfam" id="PF00588">
    <property type="entry name" value="SpoU_methylase"/>
    <property type="match status" value="1"/>
</dbReference>
<protein>
    <submittedName>
        <fullName evidence="5">RNA methyltransferase, TrmH family protein</fullName>
    </submittedName>
</protein>
<evidence type="ECO:0000256" key="1">
    <source>
        <dbReference type="ARBA" id="ARBA00022603"/>
    </source>
</evidence>
<evidence type="ECO:0000256" key="3">
    <source>
        <dbReference type="SAM" id="MobiDB-lite"/>
    </source>
</evidence>
<feature type="compositionally biased region" description="Basic and acidic residues" evidence="3">
    <location>
        <begin position="410"/>
        <end position="419"/>
    </location>
</feature>
<dbReference type="EMBL" id="AEYI02001933">
    <property type="protein sequence ID" value="KFG31635.1"/>
    <property type="molecule type" value="Genomic_DNA"/>
</dbReference>
<dbReference type="InterPro" id="IPR029026">
    <property type="entry name" value="tRNA_m1G_MTases_N"/>
</dbReference>
<sequence>MAERFNCVLRRGLPGVASLVSPTSSALPCEPSSLQLAAASARILSAPASSVSSRSPAFPPSPLPGASGGSSPCSSLSPPESLRGLSSRRLASSLSSSPQLGPVLSASTGFPSNSRRSPHACPGTSRLPVLPLAIQSKGLGVSFSSRRLVPPVSSSATPSSAVSFSTRSPLCGVGCRALSSPPCGGLSAGSLSPFVSVSARLSSLSAHREERETPAEEVRGDAGGRCRQTPTTSAPSRPLPLWLRSLAPPQFCLEAEHGRSGAKADDATEENRQPSSPSEERNSVASRTQKAGAGQPRVERGSRRSLSEHFHLWGVAPEADRASTAETGRWGEQGELSFWEKGTASEIVGWGREAELGPEGDEREGGATSGGGDDLFLKAVEGEEDEQRPEGGAETLTELTEGSHRKAAKRREGSRETDEVKKLTFIASPKNELIKHIVRLKRRSDLGRRYESVVVMGLPLVRFMCSPEFRRFASRQGGELFLPASESRQQESCVAEEADGADARDSGIERETVDLSQGEDGKKQGDVPLKFELLLTDNPAIAGLPSAFHLHARETRCTYSEVMEFLMARRPLEFLPKKEKLGKRKEDRGGCAGKGKDSLLLKRRDVHGFGFPSSSPEDAAGAEMLQPGMSVKTGSKQVVGILKRPRESFDFGPAKCILALGGVRYVWNVGILVRTAAALGFDGVYYVDGTADPFNWKVMEISRGLHYNLPHFHGSVENLLRMCEESDLLPIAADTTGERPEAFQGAVTKHRGICCILGNESHGLSELILQRCRRVALPMSSLLDSLNVGIAGGIVMYEMKKILAMGAGESDTSRGAGNCRFSSESENGNLKGSQLVAVGP</sequence>
<dbReference type="PANTHER" id="PTHR43191">
    <property type="entry name" value="RRNA METHYLTRANSFERASE 3"/>
    <property type="match status" value="1"/>
</dbReference>
<dbReference type="Gene3D" id="3.40.1280.10">
    <property type="match status" value="1"/>
</dbReference>
<feature type="compositionally biased region" description="Basic and acidic residues" evidence="3">
    <location>
        <begin position="297"/>
        <end position="311"/>
    </location>
</feature>
<dbReference type="OrthoDB" id="270651at2759"/>
<feature type="region of interest" description="Disordered" evidence="3">
    <location>
        <begin position="485"/>
        <end position="524"/>
    </location>
</feature>
<dbReference type="AlphaFoldDB" id="A0A086JHL7"/>
<keyword evidence="2 5" id="KW-0808">Transferase</keyword>
<evidence type="ECO:0000313" key="5">
    <source>
        <dbReference type="EMBL" id="KFG31635.1"/>
    </source>
</evidence>
<reference evidence="5 6" key="1">
    <citation type="submission" date="2014-03" db="EMBL/GenBank/DDBJ databases">
        <authorList>
            <person name="Sibley D."/>
            <person name="Venepally P."/>
            <person name="Karamycheva S."/>
            <person name="Hadjithomas M."/>
            <person name="Khan A."/>
            <person name="Brunk B."/>
            <person name="Roos D."/>
            <person name="Caler E."/>
            <person name="Lorenzi H."/>
        </authorList>
    </citation>
    <scope>NUCLEOTIDE SEQUENCE [LARGE SCALE GENOMIC DNA]</scope>
    <source>
        <strain evidence="6">p89</strain>
    </source>
</reference>
<dbReference type="SUPFAM" id="SSF75217">
    <property type="entry name" value="alpha/beta knot"/>
    <property type="match status" value="1"/>
</dbReference>
<dbReference type="GO" id="GO:0032259">
    <property type="term" value="P:methylation"/>
    <property type="evidence" value="ECO:0007669"/>
    <property type="project" value="UniProtKB-KW"/>
</dbReference>
<feature type="region of interest" description="Disordered" evidence="3">
    <location>
        <begin position="48"/>
        <end position="126"/>
    </location>
</feature>
<dbReference type="InterPro" id="IPR001537">
    <property type="entry name" value="SpoU_MeTrfase"/>
</dbReference>
<feature type="compositionally biased region" description="Polar residues" evidence="3">
    <location>
        <begin position="106"/>
        <end position="115"/>
    </location>
</feature>
<comment type="caution">
    <text evidence="5">The sequence shown here is derived from an EMBL/GenBank/DDBJ whole genome shotgun (WGS) entry which is preliminary data.</text>
</comment>
<name>A0A086JHL7_TOXGO</name>
<feature type="compositionally biased region" description="Basic and acidic residues" evidence="3">
    <location>
        <begin position="501"/>
        <end position="524"/>
    </location>
</feature>
<dbReference type="GO" id="GO:0003723">
    <property type="term" value="F:RNA binding"/>
    <property type="evidence" value="ECO:0007669"/>
    <property type="project" value="InterPro"/>
</dbReference>
<organism evidence="5 6">
    <name type="scientific">Toxoplasma gondii p89</name>
    <dbReference type="NCBI Taxonomy" id="943119"/>
    <lineage>
        <taxon>Eukaryota</taxon>
        <taxon>Sar</taxon>
        <taxon>Alveolata</taxon>
        <taxon>Apicomplexa</taxon>
        <taxon>Conoidasida</taxon>
        <taxon>Coccidia</taxon>
        <taxon>Eucoccidiorida</taxon>
        <taxon>Eimeriorina</taxon>
        <taxon>Sarcocystidae</taxon>
        <taxon>Toxoplasma</taxon>
    </lineage>
</organism>
<dbReference type="GO" id="GO:0008173">
    <property type="term" value="F:RNA methyltransferase activity"/>
    <property type="evidence" value="ECO:0007669"/>
    <property type="project" value="InterPro"/>
</dbReference>
<feature type="compositionally biased region" description="Polar residues" evidence="3">
    <location>
        <begin position="820"/>
        <end position="832"/>
    </location>
</feature>
<evidence type="ECO:0000259" key="4">
    <source>
        <dbReference type="Pfam" id="PF00588"/>
    </source>
</evidence>
<feature type="compositionally biased region" description="Basic and acidic residues" evidence="3">
    <location>
        <begin position="256"/>
        <end position="282"/>
    </location>
</feature>
<feature type="region of interest" description="Disordered" evidence="3">
    <location>
        <begin position="204"/>
        <end position="241"/>
    </location>
</feature>
<proteinExistence type="predicted"/>
<dbReference type="GO" id="GO:0006396">
    <property type="term" value="P:RNA processing"/>
    <property type="evidence" value="ECO:0007669"/>
    <property type="project" value="InterPro"/>
</dbReference>
<evidence type="ECO:0000256" key="2">
    <source>
        <dbReference type="ARBA" id="ARBA00022679"/>
    </source>
</evidence>
<feature type="region of interest" description="Disordered" evidence="3">
    <location>
        <begin position="353"/>
        <end position="419"/>
    </location>
</feature>
<dbReference type="VEuPathDB" id="ToxoDB:TGP89_216390"/>
<keyword evidence="1 5" id="KW-0489">Methyltransferase</keyword>
<dbReference type="InterPro" id="IPR029028">
    <property type="entry name" value="Alpha/beta_knot_MTases"/>
</dbReference>
<feature type="compositionally biased region" description="Basic and acidic residues" evidence="3">
    <location>
        <begin position="206"/>
        <end position="224"/>
    </location>
</feature>
<feature type="domain" description="tRNA/rRNA methyltransferase SpoU type" evidence="4">
    <location>
        <begin position="657"/>
        <end position="797"/>
    </location>
</feature>
<feature type="region of interest" description="Disordered" evidence="3">
    <location>
        <begin position="256"/>
        <end position="311"/>
    </location>
</feature>
<dbReference type="PANTHER" id="PTHR43191:SF2">
    <property type="entry name" value="RRNA METHYLTRANSFERASE 3, MITOCHONDRIAL"/>
    <property type="match status" value="1"/>
</dbReference>
<dbReference type="CDD" id="cd18095">
    <property type="entry name" value="SpoU-like_rRNA-MTase"/>
    <property type="match status" value="1"/>
</dbReference>
<feature type="compositionally biased region" description="Low complexity" evidence="3">
    <location>
        <begin position="69"/>
        <end position="105"/>
    </location>
</feature>
<feature type="compositionally biased region" description="Low complexity" evidence="3">
    <location>
        <begin position="390"/>
        <end position="400"/>
    </location>
</feature>
<dbReference type="Proteomes" id="UP000028828">
    <property type="component" value="Unassembled WGS sequence"/>
</dbReference>